<dbReference type="AlphaFoldDB" id="A0A1J6IN75"/>
<reference evidence="1" key="1">
    <citation type="submission" date="2016-11" db="EMBL/GenBank/DDBJ databases">
        <title>The genome of Nicotiana attenuata.</title>
        <authorList>
            <person name="Xu S."/>
            <person name="Brockmoeller T."/>
            <person name="Gaquerel E."/>
            <person name="Navarro A."/>
            <person name="Kuhl H."/>
            <person name="Gase K."/>
            <person name="Ling Z."/>
            <person name="Zhou W."/>
            <person name="Kreitzer C."/>
            <person name="Stanke M."/>
            <person name="Tang H."/>
            <person name="Lyons E."/>
            <person name="Pandey P."/>
            <person name="Pandey S.P."/>
            <person name="Timmermann B."/>
            <person name="Baldwin I.T."/>
        </authorList>
    </citation>
    <scope>NUCLEOTIDE SEQUENCE [LARGE SCALE GENOMIC DNA]</scope>
    <source>
        <strain evidence="1">UT</strain>
    </source>
</reference>
<evidence type="ECO:0000313" key="2">
    <source>
        <dbReference type="Proteomes" id="UP000187609"/>
    </source>
</evidence>
<proteinExistence type="predicted"/>
<protein>
    <submittedName>
        <fullName evidence="1">Uncharacterized protein</fullName>
    </submittedName>
</protein>
<comment type="caution">
    <text evidence="1">The sequence shown here is derived from an EMBL/GenBank/DDBJ whole genome shotgun (WGS) entry which is preliminary data.</text>
</comment>
<dbReference type="PANTHER" id="PTHR37720">
    <property type="entry name" value="OS10G0481400 PROTEIN"/>
    <property type="match status" value="1"/>
</dbReference>
<dbReference type="EMBL" id="MJEQ01037193">
    <property type="protein sequence ID" value="OIS96592.1"/>
    <property type="molecule type" value="Genomic_DNA"/>
</dbReference>
<dbReference type="Proteomes" id="UP000187609">
    <property type="component" value="Unassembled WGS sequence"/>
</dbReference>
<dbReference type="Gramene" id="OIS96592">
    <property type="protein sequence ID" value="OIS96592"/>
    <property type="gene ID" value="A4A49_27435"/>
</dbReference>
<keyword evidence="2" id="KW-1185">Reference proteome</keyword>
<dbReference type="STRING" id="49451.A0A1J6IN75"/>
<sequence length="168" mass="18459">MISILTQERLLGAALGSILIGVVVLEQRKSIYKSISENQSRFFPQSQTIEHIPKQKSGIEFAHLWNKAVDQALGPVIKSLGSRGWCSTVASFIPAFDCYCSRIYGSKVTKECTFSVMLVDPELVEQTLSAVYPGRCCYKTTGPAAFIKQLKGRNAILIHDNTDMGGKA</sequence>
<gene>
    <name evidence="1" type="ORF">A4A49_27435</name>
</gene>
<name>A0A1J6IN75_NICAT</name>
<accession>A0A1J6IN75</accession>
<dbReference type="PANTHER" id="PTHR37720:SF2">
    <property type="entry name" value="OS10G0481400 PROTEIN"/>
    <property type="match status" value="1"/>
</dbReference>
<evidence type="ECO:0000313" key="1">
    <source>
        <dbReference type="EMBL" id="OIS96592.1"/>
    </source>
</evidence>
<organism evidence="1 2">
    <name type="scientific">Nicotiana attenuata</name>
    <name type="common">Coyote tobacco</name>
    <dbReference type="NCBI Taxonomy" id="49451"/>
    <lineage>
        <taxon>Eukaryota</taxon>
        <taxon>Viridiplantae</taxon>
        <taxon>Streptophyta</taxon>
        <taxon>Embryophyta</taxon>
        <taxon>Tracheophyta</taxon>
        <taxon>Spermatophyta</taxon>
        <taxon>Magnoliopsida</taxon>
        <taxon>eudicotyledons</taxon>
        <taxon>Gunneridae</taxon>
        <taxon>Pentapetalae</taxon>
        <taxon>asterids</taxon>
        <taxon>lamiids</taxon>
        <taxon>Solanales</taxon>
        <taxon>Solanaceae</taxon>
        <taxon>Nicotianoideae</taxon>
        <taxon>Nicotianeae</taxon>
        <taxon>Nicotiana</taxon>
    </lineage>
</organism>